<evidence type="ECO:0000256" key="2">
    <source>
        <dbReference type="ARBA" id="ARBA00008017"/>
    </source>
</evidence>
<accession>A0A968KWK6</accession>
<dbReference type="Pfam" id="PF00924">
    <property type="entry name" value="MS_channel_2nd"/>
    <property type="match status" value="1"/>
</dbReference>
<dbReference type="GO" id="GO:0005886">
    <property type="term" value="C:plasma membrane"/>
    <property type="evidence" value="ECO:0007669"/>
    <property type="project" value="UniProtKB-SubCell"/>
</dbReference>
<keyword evidence="4 7" id="KW-0812">Transmembrane</keyword>
<keyword evidence="10" id="KW-1185">Reference proteome</keyword>
<keyword evidence="3" id="KW-1003">Cell membrane</keyword>
<feature type="transmembrane region" description="Helical" evidence="7">
    <location>
        <begin position="216"/>
        <end position="235"/>
    </location>
</feature>
<evidence type="ECO:0000259" key="8">
    <source>
        <dbReference type="Pfam" id="PF00924"/>
    </source>
</evidence>
<dbReference type="EMBL" id="JAATLM010000001">
    <property type="protein sequence ID" value="NIZ69337.1"/>
    <property type="molecule type" value="Genomic_DNA"/>
</dbReference>
<sequence length="436" mass="49031">MNDLKSTFAPWSHIFPNNNTPSSEQLLQSSPYFIGFFLGLMLLSLWVALTRRPLLALSKEKMNRYLKYLRYTFFFTYLLTAILLILIVFMNTKIVILGLMLLSVLLGFHLSILFDKIAKETPPQSAELLVIDYIYKGIGWPLRLLSISYALLLLMQHFALPATFLFYLGTTQKILIIFSWALFLHHMIKLLYAYMVSPLCKTPSTLDITAAQGISLSLRALLIVLVLASILPIFSKESLSAIIAGLGIGGAAIALASQDLLKNIFGGFTIMFDKPFKIGERVQIDQIDGVVETIGFRSTRVRLLNGQLTTVPNQVIANVAINNVTSRPNLRRDIILLLSLDTPPEKILRFIEALKKLFAEKYPTLTDPDSPPMIFFEDILSTGFSIKIVYRQLDLSYNVYVEQGQAINVDILALLKEMNIDLAVPVRKMLTEMAGE</sequence>
<reference evidence="9" key="1">
    <citation type="submission" date="2020-03" db="EMBL/GenBank/DDBJ databases">
        <title>Spirochaetal bacteria isolated from arthropods constitute a novel genus Entomospira genus novum within the order Spirochaetales.</title>
        <authorList>
            <person name="Grana-Miraglia L."/>
            <person name="Sikutova S."/>
            <person name="Fingerle V."/>
            <person name="Sing A."/>
            <person name="Castillo-Ramirez S."/>
            <person name="Margos G."/>
            <person name="Rudolf I."/>
        </authorList>
    </citation>
    <scope>NUCLEOTIDE SEQUENCE</scope>
    <source>
        <strain evidence="9">BR149</strain>
    </source>
</reference>
<evidence type="ECO:0000256" key="4">
    <source>
        <dbReference type="ARBA" id="ARBA00022692"/>
    </source>
</evidence>
<name>A0A968KWK6_9SPIO</name>
<organism evidence="9 10">
    <name type="scientific">Entomospira culicis</name>
    <dbReference type="NCBI Taxonomy" id="2719989"/>
    <lineage>
        <taxon>Bacteria</taxon>
        <taxon>Pseudomonadati</taxon>
        <taxon>Spirochaetota</taxon>
        <taxon>Spirochaetia</taxon>
        <taxon>Spirochaetales</taxon>
        <taxon>Spirochaetaceae</taxon>
        <taxon>Entomospira</taxon>
    </lineage>
</organism>
<dbReference type="SUPFAM" id="SSF82689">
    <property type="entry name" value="Mechanosensitive channel protein MscS (YggB), C-terminal domain"/>
    <property type="match status" value="1"/>
</dbReference>
<dbReference type="PANTHER" id="PTHR30566">
    <property type="entry name" value="YNAI-RELATED MECHANOSENSITIVE ION CHANNEL"/>
    <property type="match status" value="1"/>
</dbReference>
<dbReference type="PANTHER" id="PTHR30566:SF5">
    <property type="entry name" value="MECHANOSENSITIVE ION CHANNEL PROTEIN 1, MITOCHONDRIAL-RELATED"/>
    <property type="match status" value="1"/>
</dbReference>
<evidence type="ECO:0000256" key="1">
    <source>
        <dbReference type="ARBA" id="ARBA00004651"/>
    </source>
</evidence>
<evidence type="ECO:0000313" key="10">
    <source>
        <dbReference type="Proteomes" id="UP000778951"/>
    </source>
</evidence>
<dbReference type="Proteomes" id="UP000778951">
    <property type="component" value="Unassembled WGS sequence"/>
</dbReference>
<feature type="transmembrane region" description="Helical" evidence="7">
    <location>
        <begin position="71"/>
        <end position="89"/>
    </location>
</feature>
<feature type="transmembrane region" description="Helical" evidence="7">
    <location>
        <begin position="174"/>
        <end position="195"/>
    </location>
</feature>
<dbReference type="InterPro" id="IPR023408">
    <property type="entry name" value="MscS_beta-dom_sf"/>
</dbReference>
<proteinExistence type="inferred from homology"/>
<dbReference type="SUPFAM" id="SSF82861">
    <property type="entry name" value="Mechanosensitive channel protein MscS (YggB), transmembrane region"/>
    <property type="match status" value="1"/>
</dbReference>
<dbReference type="InterPro" id="IPR006685">
    <property type="entry name" value="MscS_channel_2nd"/>
</dbReference>
<comment type="subcellular location">
    <subcellularLocation>
        <location evidence="1">Cell membrane</location>
        <topology evidence="1">Multi-pass membrane protein</topology>
    </subcellularLocation>
</comment>
<comment type="similarity">
    <text evidence="2">Belongs to the MscS (TC 1.A.23) family.</text>
</comment>
<evidence type="ECO:0000313" key="9">
    <source>
        <dbReference type="EMBL" id="NIZ69337.1"/>
    </source>
</evidence>
<evidence type="ECO:0000256" key="6">
    <source>
        <dbReference type="ARBA" id="ARBA00023136"/>
    </source>
</evidence>
<feature type="transmembrane region" description="Helical" evidence="7">
    <location>
        <begin position="144"/>
        <end position="168"/>
    </location>
</feature>
<dbReference type="Gene3D" id="2.30.30.60">
    <property type="match status" value="1"/>
</dbReference>
<dbReference type="Gene3D" id="1.10.287.1260">
    <property type="match status" value="1"/>
</dbReference>
<dbReference type="SUPFAM" id="SSF50182">
    <property type="entry name" value="Sm-like ribonucleoproteins"/>
    <property type="match status" value="1"/>
</dbReference>
<feature type="transmembrane region" description="Helical" evidence="7">
    <location>
        <begin position="32"/>
        <end position="50"/>
    </location>
</feature>
<gene>
    <name evidence="9" type="ORF">HCT48_03800</name>
</gene>
<protein>
    <submittedName>
        <fullName evidence="9">Mechanosensitive ion channel family protein</fullName>
    </submittedName>
</protein>
<keyword evidence="6 7" id="KW-0472">Membrane</keyword>
<feature type="transmembrane region" description="Helical" evidence="7">
    <location>
        <begin position="241"/>
        <end position="261"/>
    </location>
</feature>
<dbReference type="InterPro" id="IPR010920">
    <property type="entry name" value="LSM_dom_sf"/>
</dbReference>
<evidence type="ECO:0000256" key="5">
    <source>
        <dbReference type="ARBA" id="ARBA00022989"/>
    </source>
</evidence>
<feature type="transmembrane region" description="Helical" evidence="7">
    <location>
        <begin position="95"/>
        <end position="114"/>
    </location>
</feature>
<dbReference type="InterPro" id="IPR011066">
    <property type="entry name" value="MscS_channel_C_sf"/>
</dbReference>
<comment type="caution">
    <text evidence="9">The sequence shown here is derived from an EMBL/GenBank/DDBJ whole genome shotgun (WGS) entry which is preliminary data.</text>
</comment>
<keyword evidence="5 7" id="KW-1133">Transmembrane helix</keyword>
<evidence type="ECO:0000256" key="7">
    <source>
        <dbReference type="SAM" id="Phobius"/>
    </source>
</evidence>
<dbReference type="GO" id="GO:0008381">
    <property type="term" value="F:mechanosensitive monoatomic ion channel activity"/>
    <property type="evidence" value="ECO:0007669"/>
    <property type="project" value="UniProtKB-ARBA"/>
</dbReference>
<dbReference type="AlphaFoldDB" id="A0A968KWK6"/>
<feature type="domain" description="Mechanosensitive ion channel MscS" evidence="8">
    <location>
        <begin position="259"/>
        <end position="325"/>
    </location>
</feature>
<dbReference type="InterPro" id="IPR011014">
    <property type="entry name" value="MscS_channel_TM-2"/>
</dbReference>
<evidence type="ECO:0000256" key="3">
    <source>
        <dbReference type="ARBA" id="ARBA00022475"/>
    </source>
</evidence>
<dbReference type="RefSeq" id="WP_167695431.1">
    <property type="nucleotide sequence ID" value="NZ_CP118181.1"/>
</dbReference>